<comment type="caution">
    <text evidence="2">The sequence shown here is derived from an EMBL/GenBank/DDBJ whole genome shotgun (WGS) entry which is preliminary data.</text>
</comment>
<keyword evidence="2" id="KW-0378">Hydrolase</keyword>
<dbReference type="PANTHER" id="PTHR11614">
    <property type="entry name" value="PHOSPHOLIPASE-RELATED"/>
    <property type="match status" value="1"/>
</dbReference>
<accession>A0ABQ6LY72</accession>
<gene>
    <name evidence="2" type="ORF">MNKW57_13400</name>
</gene>
<evidence type="ECO:0000313" key="2">
    <source>
        <dbReference type="EMBL" id="GMG87019.1"/>
    </source>
</evidence>
<keyword evidence="3" id="KW-1185">Reference proteome</keyword>
<dbReference type="EMBL" id="BSYJ01000002">
    <property type="protein sequence ID" value="GMG87019.1"/>
    <property type="molecule type" value="Genomic_DNA"/>
</dbReference>
<dbReference type="InterPro" id="IPR022742">
    <property type="entry name" value="Hydrolase_4"/>
</dbReference>
<evidence type="ECO:0000313" key="3">
    <source>
        <dbReference type="Proteomes" id="UP001224392"/>
    </source>
</evidence>
<dbReference type="InterPro" id="IPR029058">
    <property type="entry name" value="AB_hydrolase_fold"/>
</dbReference>
<feature type="domain" description="Serine aminopeptidase S33" evidence="1">
    <location>
        <begin position="1"/>
        <end position="232"/>
    </location>
</feature>
<name>A0ABQ6LY72_9GAMM</name>
<proteinExistence type="predicted"/>
<organism evidence="2 3">
    <name type="scientific">Biformimicrobium ophioploci</name>
    <dbReference type="NCBI Taxonomy" id="3036711"/>
    <lineage>
        <taxon>Bacteria</taxon>
        <taxon>Pseudomonadati</taxon>
        <taxon>Pseudomonadota</taxon>
        <taxon>Gammaproteobacteria</taxon>
        <taxon>Cellvibrionales</taxon>
        <taxon>Microbulbiferaceae</taxon>
        <taxon>Biformimicrobium</taxon>
    </lineage>
</organism>
<protein>
    <submittedName>
        <fullName evidence="2">Alpha/beta hydrolase</fullName>
    </submittedName>
</protein>
<dbReference type="SUPFAM" id="SSF53474">
    <property type="entry name" value="alpha/beta-Hydrolases"/>
    <property type="match status" value="1"/>
</dbReference>
<dbReference type="GO" id="GO:0016787">
    <property type="term" value="F:hydrolase activity"/>
    <property type="evidence" value="ECO:0007669"/>
    <property type="project" value="UniProtKB-KW"/>
</dbReference>
<dbReference type="Proteomes" id="UP001224392">
    <property type="component" value="Unassembled WGS sequence"/>
</dbReference>
<dbReference type="InterPro" id="IPR051044">
    <property type="entry name" value="MAG_DAG_Lipase"/>
</dbReference>
<dbReference type="Pfam" id="PF12146">
    <property type="entry name" value="Hydrolase_4"/>
    <property type="match status" value="1"/>
</dbReference>
<evidence type="ECO:0000259" key="1">
    <source>
        <dbReference type="Pfam" id="PF12146"/>
    </source>
</evidence>
<dbReference type="Gene3D" id="3.40.50.1820">
    <property type="entry name" value="alpha/beta hydrolase"/>
    <property type="match status" value="1"/>
</dbReference>
<sequence>MCHGLGEHSGRYADAAAALNTRGIGVYAFDLYGHGESPGQRGDIEGFAAYAEDLAAFVRVVGGRHPEVSLHLLGHSMGGMIATAYGVRSRSARAARVASIILSAPGYRGATEPGSLEKRVIGWLAGVVPWLRVSNRLDDALICRNSRVVEAYRKDPLVHDKVSLRWFTSYQQERAFTLARLSQLKLPVLLLVAESDGLVDAAETIRCFEQIGSACKEMIVYPQAYHEILNEEREGPAALDAVVAHIQTRRVASVD</sequence>
<reference evidence="2 3" key="1">
    <citation type="submission" date="2023-04" db="EMBL/GenBank/DDBJ databases">
        <title>Marinobulbifer ophiurae gen. nov., sp. Nov., isolate from tissue of brittle star Ophioplocus japonicus.</title>
        <authorList>
            <person name="Kawano K."/>
            <person name="Sawayama S."/>
            <person name="Nakagawa S."/>
        </authorList>
    </citation>
    <scope>NUCLEOTIDE SEQUENCE [LARGE SCALE GENOMIC DNA]</scope>
    <source>
        <strain evidence="2 3">NKW57</strain>
    </source>
</reference>